<evidence type="ECO:0000313" key="6">
    <source>
        <dbReference type="Proteomes" id="UP000030645"/>
    </source>
</evidence>
<feature type="region of interest" description="Disordered" evidence="3">
    <location>
        <begin position="22"/>
        <end position="44"/>
    </location>
</feature>
<protein>
    <recommendedName>
        <fullName evidence="4">MORF/ORRM1/DAG-like MORF domain-containing protein</fullName>
    </recommendedName>
</protein>
<dbReference type="InterPro" id="IPR054059">
    <property type="entry name" value="MORF/ORRM1/DAG-like_MORF"/>
</dbReference>
<evidence type="ECO:0000256" key="2">
    <source>
        <dbReference type="ARBA" id="ARBA00022946"/>
    </source>
</evidence>
<keyword evidence="2" id="KW-0809">Transit peptide</keyword>
<gene>
    <name evidence="5" type="ORF">L484_020722</name>
</gene>
<dbReference type="GO" id="GO:0016554">
    <property type="term" value="P:cytidine to uridine editing"/>
    <property type="evidence" value="ECO:0007669"/>
    <property type="project" value="InterPro"/>
</dbReference>
<dbReference type="InterPro" id="IPR039206">
    <property type="entry name" value="MORF/ORRM1/DAG-like"/>
</dbReference>
<organism evidence="5 6">
    <name type="scientific">Morus notabilis</name>
    <dbReference type="NCBI Taxonomy" id="981085"/>
    <lineage>
        <taxon>Eukaryota</taxon>
        <taxon>Viridiplantae</taxon>
        <taxon>Streptophyta</taxon>
        <taxon>Embryophyta</taxon>
        <taxon>Tracheophyta</taxon>
        <taxon>Spermatophyta</taxon>
        <taxon>Magnoliopsida</taxon>
        <taxon>eudicotyledons</taxon>
        <taxon>Gunneridae</taxon>
        <taxon>Pentapetalae</taxon>
        <taxon>rosids</taxon>
        <taxon>fabids</taxon>
        <taxon>Rosales</taxon>
        <taxon>Moraceae</taxon>
        <taxon>Moreae</taxon>
        <taxon>Morus</taxon>
    </lineage>
</organism>
<dbReference type="EMBL" id="KE343785">
    <property type="protein sequence ID" value="EXB40987.1"/>
    <property type="molecule type" value="Genomic_DNA"/>
</dbReference>
<dbReference type="GO" id="GO:0006397">
    <property type="term" value="P:mRNA processing"/>
    <property type="evidence" value="ECO:0007669"/>
    <property type="project" value="UniProtKB-KW"/>
</dbReference>
<evidence type="ECO:0000259" key="4">
    <source>
        <dbReference type="Pfam" id="PF21864"/>
    </source>
</evidence>
<evidence type="ECO:0000256" key="1">
    <source>
        <dbReference type="ARBA" id="ARBA00022664"/>
    </source>
</evidence>
<feature type="region of interest" description="Disordered" evidence="3">
    <location>
        <begin position="570"/>
        <end position="599"/>
    </location>
</feature>
<feature type="compositionally biased region" description="Polar residues" evidence="3">
    <location>
        <begin position="241"/>
        <end position="266"/>
    </location>
</feature>
<proteinExistence type="predicted"/>
<dbReference type="PANTHER" id="PTHR31346:SF5">
    <property type="entry name" value="MULTIPLE ORGANELLAR RNA EDITING FACTOR 1, MITOCHONDRIAL"/>
    <property type="match status" value="1"/>
</dbReference>
<keyword evidence="6" id="KW-1185">Reference proteome</keyword>
<feature type="compositionally biased region" description="Polar residues" evidence="3">
    <location>
        <begin position="217"/>
        <end position="227"/>
    </location>
</feature>
<sequence length="599" mass="67486">MAMALRSHRTLSRICRSLAAISPSSSSSSSFSSGQSPAPPPQKWSLLLHSRASRSSPFLQSRPLSSSASLEPSHNWSYEDFKPRELGVDEIEGCDFNHWLIVMDFPKGPKPSPEEMVRSFEETCAKALDVSEEEAKKKIYACSTSNYTGFHVEVTEADSEKFNGQPGVVFVLPDSYVDPEKKEYGGDKYINGVIIPRPRPTLNGRCKRDQPKHDQQGGPTADQQGILSYSHERTTQRGLKPNQQRNPSNGHQGPTLQSCPPKQNNGLPGVEVYVPQESYDRPTFGERRDPQNYSFDRNYNPVGQGHRRDFVPTVAPGERNFYQQGNGYPGNYNQMEPGNIYAREQRGSPQGDQRNYAAPRQQGGFMEDYRYYGPPHSSPYGQGVGGCQVQGTPEDYWHGANSDIVEHGTSFGYGQGYPRHIQGQSFSQHIQGQSFSQQEQRNVQGASYYPQEQREFVQGYQRNYAYAPPPRCERCFREYYPNYGPPQGMPYGHRIGGYQVQGAPESYWQGTSFGYGQGYPGHIQGQGFPQEQPRNMQGDHYYSQEPREFRHANYAPPKRHEGFGEYQNYGPGQGTPSEQGLGEYQGHGTPVAHWQGRKY</sequence>
<evidence type="ECO:0000313" key="5">
    <source>
        <dbReference type="EMBL" id="EXB40987.1"/>
    </source>
</evidence>
<dbReference type="eggNOG" id="ENOG502QUVM">
    <property type="taxonomic scope" value="Eukaryota"/>
</dbReference>
<dbReference type="GO" id="GO:0005739">
    <property type="term" value="C:mitochondrion"/>
    <property type="evidence" value="ECO:0007669"/>
    <property type="project" value="TreeGrafter"/>
</dbReference>
<feature type="compositionally biased region" description="Low complexity" evidence="3">
    <location>
        <begin position="22"/>
        <end position="36"/>
    </location>
</feature>
<feature type="domain" description="MORF/ORRM1/DAG-like MORF" evidence="4">
    <location>
        <begin position="96"/>
        <end position="189"/>
    </location>
</feature>
<name>W9QUE4_9ROSA</name>
<dbReference type="Pfam" id="PF21864">
    <property type="entry name" value="MORF_dom"/>
    <property type="match status" value="1"/>
</dbReference>
<dbReference type="STRING" id="981085.W9QUE4"/>
<feature type="compositionally biased region" description="Basic and acidic residues" evidence="3">
    <location>
        <begin position="206"/>
        <end position="215"/>
    </location>
</feature>
<accession>W9QUE4</accession>
<dbReference type="PANTHER" id="PTHR31346">
    <property type="entry name" value="MULTIPLE ORGANELLAR RNA EDITING FACTOR 2, CHLOROPLASTIC-RELATED-RELATED"/>
    <property type="match status" value="1"/>
</dbReference>
<dbReference type="KEGG" id="mnt:21403608"/>
<reference evidence="6" key="1">
    <citation type="submission" date="2013-01" db="EMBL/GenBank/DDBJ databases">
        <title>Draft Genome Sequence of a Mulberry Tree, Morus notabilis C.K. Schneid.</title>
        <authorList>
            <person name="He N."/>
            <person name="Zhao S."/>
        </authorList>
    </citation>
    <scope>NUCLEOTIDE SEQUENCE</scope>
</reference>
<feature type="compositionally biased region" description="Basic and acidic residues" evidence="3">
    <location>
        <begin position="278"/>
        <end position="290"/>
    </location>
</feature>
<dbReference type="AlphaFoldDB" id="W9QUE4"/>
<keyword evidence="1" id="KW-0507">mRNA processing</keyword>
<feature type="region of interest" description="Disordered" evidence="3">
    <location>
        <begin position="188"/>
        <end position="307"/>
    </location>
</feature>
<dbReference type="Proteomes" id="UP000030645">
    <property type="component" value="Unassembled WGS sequence"/>
</dbReference>
<dbReference type="GO" id="GO:0080156">
    <property type="term" value="P:mitochondrial mRNA modification"/>
    <property type="evidence" value="ECO:0007669"/>
    <property type="project" value="TreeGrafter"/>
</dbReference>
<evidence type="ECO:0000256" key="3">
    <source>
        <dbReference type="SAM" id="MobiDB-lite"/>
    </source>
</evidence>